<dbReference type="AlphaFoldDB" id="A0A7I8LBG7"/>
<dbReference type="Proteomes" id="UP000663760">
    <property type="component" value="Chromosome 13"/>
</dbReference>
<keyword evidence="3" id="KW-1185">Reference proteome</keyword>
<accession>A0A7I8LBG7</accession>
<organism evidence="2 3">
    <name type="scientific">Spirodela intermedia</name>
    <name type="common">Intermediate duckweed</name>
    <dbReference type="NCBI Taxonomy" id="51605"/>
    <lineage>
        <taxon>Eukaryota</taxon>
        <taxon>Viridiplantae</taxon>
        <taxon>Streptophyta</taxon>
        <taxon>Embryophyta</taxon>
        <taxon>Tracheophyta</taxon>
        <taxon>Spermatophyta</taxon>
        <taxon>Magnoliopsida</taxon>
        <taxon>Liliopsida</taxon>
        <taxon>Araceae</taxon>
        <taxon>Lemnoideae</taxon>
        <taxon>Spirodela</taxon>
    </lineage>
</organism>
<proteinExistence type="predicted"/>
<evidence type="ECO:0000313" key="2">
    <source>
        <dbReference type="EMBL" id="CAA7406976.1"/>
    </source>
</evidence>
<name>A0A7I8LBG7_SPIIN</name>
<evidence type="ECO:0000313" key="3">
    <source>
        <dbReference type="Proteomes" id="UP000663760"/>
    </source>
</evidence>
<sequence>MPNSHLPDVDLIMINITFANKSLSPVSTTTPCPTTDWSLVTWKESDAYMLLSVLVARASTHGSSLILEPTKETPPLHVQSDQGAQVKTKDPKFRYTA</sequence>
<gene>
    <name evidence="2" type="ORF">SI8410_13017654</name>
</gene>
<feature type="region of interest" description="Disordered" evidence="1">
    <location>
        <begin position="67"/>
        <end position="97"/>
    </location>
</feature>
<evidence type="ECO:0000256" key="1">
    <source>
        <dbReference type="SAM" id="MobiDB-lite"/>
    </source>
</evidence>
<feature type="compositionally biased region" description="Basic and acidic residues" evidence="1">
    <location>
        <begin position="87"/>
        <end position="97"/>
    </location>
</feature>
<reference evidence="2" key="1">
    <citation type="submission" date="2020-02" db="EMBL/GenBank/DDBJ databases">
        <authorList>
            <person name="Scholz U."/>
            <person name="Mascher M."/>
            <person name="Fiebig A."/>
        </authorList>
    </citation>
    <scope>NUCLEOTIDE SEQUENCE</scope>
</reference>
<dbReference type="EMBL" id="LR746276">
    <property type="protein sequence ID" value="CAA7406976.1"/>
    <property type="molecule type" value="Genomic_DNA"/>
</dbReference>
<protein>
    <submittedName>
        <fullName evidence="2">Uncharacterized protein</fullName>
    </submittedName>
</protein>